<name>A0AC60P7A3_IXOPE</name>
<accession>A0AC60P7A3</accession>
<reference evidence="1 2" key="1">
    <citation type="journal article" date="2020" name="Cell">
        <title>Large-Scale Comparative Analyses of Tick Genomes Elucidate Their Genetic Diversity and Vector Capacities.</title>
        <authorList>
            <consortium name="Tick Genome and Microbiome Consortium (TIGMIC)"/>
            <person name="Jia N."/>
            <person name="Wang J."/>
            <person name="Shi W."/>
            <person name="Du L."/>
            <person name="Sun Y."/>
            <person name="Zhan W."/>
            <person name="Jiang J.F."/>
            <person name="Wang Q."/>
            <person name="Zhang B."/>
            <person name="Ji P."/>
            <person name="Bell-Sakyi L."/>
            <person name="Cui X.M."/>
            <person name="Yuan T.T."/>
            <person name="Jiang B.G."/>
            <person name="Yang W.F."/>
            <person name="Lam T.T."/>
            <person name="Chang Q.C."/>
            <person name="Ding S.J."/>
            <person name="Wang X.J."/>
            <person name="Zhu J.G."/>
            <person name="Ruan X.D."/>
            <person name="Zhao L."/>
            <person name="Wei J.T."/>
            <person name="Ye R.Z."/>
            <person name="Que T.C."/>
            <person name="Du C.H."/>
            <person name="Zhou Y.H."/>
            <person name="Cheng J.X."/>
            <person name="Dai P.F."/>
            <person name="Guo W.B."/>
            <person name="Han X.H."/>
            <person name="Huang E.J."/>
            <person name="Li L.F."/>
            <person name="Wei W."/>
            <person name="Gao Y.C."/>
            <person name="Liu J.Z."/>
            <person name="Shao H.Z."/>
            <person name="Wang X."/>
            <person name="Wang C.C."/>
            <person name="Yang T.C."/>
            <person name="Huo Q.B."/>
            <person name="Li W."/>
            <person name="Chen H.Y."/>
            <person name="Chen S.E."/>
            <person name="Zhou L.G."/>
            <person name="Ni X.B."/>
            <person name="Tian J.H."/>
            <person name="Sheng Y."/>
            <person name="Liu T."/>
            <person name="Pan Y.S."/>
            <person name="Xia L.Y."/>
            <person name="Li J."/>
            <person name="Zhao F."/>
            <person name="Cao W.C."/>
        </authorList>
    </citation>
    <scope>NUCLEOTIDE SEQUENCE [LARGE SCALE GENOMIC DNA]</scope>
    <source>
        <strain evidence="1">Iper-2018</strain>
    </source>
</reference>
<dbReference type="EMBL" id="JABSTQ010011090">
    <property type="protein sequence ID" value="KAG0415271.1"/>
    <property type="molecule type" value="Genomic_DNA"/>
</dbReference>
<comment type="caution">
    <text evidence="1">The sequence shown here is derived from an EMBL/GenBank/DDBJ whole genome shotgun (WGS) entry which is preliminary data.</text>
</comment>
<dbReference type="Proteomes" id="UP000805193">
    <property type="component" value="Unassembled WGS sequence"/>
</dbReference>
<sequence length="390" mass="41380">KATGQHELRVLSPVALRLSLPRHCGQRSGGSGDGTWASAHGGIFVVPGGFAVSCAPWNDGSLRGRGTGSDVHASGAAAPETNTRLPFFPPGVCVAASAVSRIRRLCHAACQVVYREWTCAMLVPVYPVPSARPSRHRQTQGGSPEHRQPPDDDGEPADDLVPLRPCREFCHRVEEQCPYFHPTTREQYAGEPVFICIDPNIPDLPSISNSSYGPPGNCYRPCHVNASLGPSDQCPAATLSTALLGPSPVPMGAANSAGRAGGRTSAPPGGPVLVEQQQSAPCPDGPLAKGPHQRRGPAPPAWASGPATRRPPATQWPPPLKYRGERFYYNDGGTTLRVFRGGPIPVLPSRCRHLGRKPGRDGRKPRRPVPPPSGERVCPTGDRTTLSTPS</sequence>
<protein>
    <submittedName>
        <fullName evidence="1">Uncharacterized protein</fullName>
    </submittedName>
</protein>
<gene>
    <name evidence="1" type="ORF">HPB47_007547</name>
</gene>
<evidence type="ECO:0000313" key="2">
    <source>
        <dbReference type="Proteomes" id="UP000805193"/>
    </source>
</evidence>
<organism evidence="1 2">
    <name type="scientific">Ixodes persulcatus</name>
    <name type="common">Taiga tick</name>
    <dbReference type="NCBI Taxonomy" id="34615"/>
    <lineage>
        <taxon>Eukaryota</taxon>
        <taxon>Metazoa</taxon>
        <taxon>Ecdysozoa</taxon>
        <taxon>Arthropoda</taxon>
        <taxon>Chelicerata</taxon>
        <taxon>Arachnida</taxon>
        <taxon>Acari</taxon>
        <taxon>Parasitiformes</taxon>
        <taxon>Ixodida</taxon>
        <taxon>Ixodoidea</taxon>
        <taxon>Ixodidae</taxon>
        <taxon>Ixodinae</taxon>
        <taxon>Ixodes</taxon>
    </lineage>
</organism>
<feature type="non-terminal residue" evidence="1">
    <location>
        <position position="1"/>
    </location>
</feature>
<evidence type="ECO:0000313" key="1">
    <source>
        <dbReference type="EMBL" id="KAG0415271.1"/>
    </source>
</evidence>
<proteinExistence type="predicted"/>
<keyword evidence="2" id="KW-1185">Reference proteome</keyword>